<comment type="function">
    <text evidence="1">Allows the formation of correctly charged Asn-tRNA(Asn) or Gln-tRNA(Gln) through the transamidation of misacylated Asp-tRNA(Asn) or Glu-tRNA(Gln) in organisms which lack either or both of asparaginyl-tRNA or glutaminyl-tRNA synthetases. The reaction takes place in the presence of glutamine and ATP through an activated phospho-Asp-tRNA(Asn) or phospho-Glu-tRNA(Gln).</text>
</comment>
<dbReference type="GO" id="GO:0006450">
    <property type="term" value="P:regulation of translational fidelity"/>
    <property type="evidence" value="ECO:0007669"/>
    <property type="project" value="InterPro"/>
</dbReference>
<keyword evidence="1" id="KW-0547">Nucleotide-binding</keyword>
<dbReference type="InterPro" id="IPR036113">
    <property type="entry name" value="Asp/Glu-ADT_sf_sub_c"/>
</dbReference>
<dbReference type="InterPro" id="IPR003837">
    <property type="entry name" value="GatC"/>
</dbReference>
<protein>
    <recommendedName>
        <fullName evidence="1">Aspartyl/glutamyl-tRNA(Asn/Gln) amidotransferase subunit C</fullName>
        <shortName evidence="1">Asp/Glu-ADT subunit C</shortName>
        <ecNumber evidence="1">6.3.5.-</ecNumber>
    </recommendedName>
</protein>
<dbReference type="EC" id="6.3.5.-" evidence="1"/>
<keyword evidence="2" id="KW-0808">Transferase</keyword>
<reference evidence="2 3" key="1">
    <citation type="journal article" date="2015" name="Nature">
        <title>rRNA introns, odd ribosomes, and small enigmatic genomes across a large radiation of phyla.</title>
        <authorList>
            <person name="Brown C.T."/>
            <person name="Hug L.A."/>
            <person name="Thomas B.C."/>
            <person name="Sharon I."/>
            <person name="Castelle C.J."/>
            <person name="Singh A."/>
            <person name="Wilkins M.J."/>
            <person name="Williams K.H."/>
            <person name="Banfield J.F."/>
        </authorList>
    </citation>
    <scope>NUCLEOTIDE SEQUENCE [LARGE SCALE GENOMIC DNA]</scope>
</reference>
<comment type="subunit">
    <text evidence="1">Heterotrimer of A, B and C subunits.</text>
</comment>
<dbReference type="SUPFAM" id="SSF141000">
    <property type="entry name" value="Glu-tRNAGln amidotransferase C subunit"/>
    <property type="match status" value="1"/>
</dbReference>
<dbReference type="GO" id="GO:0005524">
    <property type="term" value="F:ATP binding"/>
    <property type="evidence" value="ECO:0007669"/>
    <property type="project" value="UniProtKB-KW"/>
</dbReference>
<dbReference type="NCBIfam" id="TIGR00135">
    <property type="entry name" value="gatC"/>
    <property type="match status" value="1"/>
</dbReference>
<dbReference type="STRING" id="1618563.UU12_C0023G0012"/>
<dbReference type="AlphaFoldDB" id="A0A0G0SZZ9"/>
<dbReference type="PANTHER" id="PTHR15004:SF0">
    <property type="entry name" value="GLUTAMYL-TRNA(GLN) AMIDOTRANSFERASE SUBUNIT C, MITOCHONDRIAL"/>
    <property type="match status" value="1"/>
</dbReference>
<dbReference type="HAMAP" id="MF_00122">
    <property type="entry name" value="GatC"/>
    <property type="match status" value="1"/>
</dbReference>
<dbReference type="Pfam" id="PF02686">
    <property type="entry name" value="GatC"/>
    <property type="match status" value="1"/>
</dbReference>
<dbReference type="Proteomes" id="UP000034562">
    <property type="component" value="Unassembled WGS sequence"/>
</dbReference>
<dbReference type="Gene3D" id="1.10.20.60">
    <property type="entry name" value="Glu-tRNAGln amidotransferase C subunit, N-terminal domain"/>
    <property type="match status" value="1"/>
</dbReference>
<dbReference type="GO" id="GO:0070681">
    <property type="term" value="P:glutaminyl-tRNAGln biosynthesis via transamidation"/>
    <property type="evidence" value="ECO:0007669"/>
    <property type="project" value="TreeGrafter"/>
</dbReference>
<keyword evidence="1" id="KW-0436">Ligase</keyword>
<dbReference type="PANTHER" id="PTHR15004">
    <property type="entry name" value="GLUTAMYL-TRNA(GLN) AMIDOTRANSFERASE SUBUNIT C, MITOCHONDRIAL"/>
    <property type="match status" value="1"/>
</dbReference>
<comment type="similarity">
    <text evidence="1">Belongs to the GatC family.</text>
</comment>
<dbReference type="GO" id="GO:0050567">
    <property type="term" value="F:glutaminyl-tRNA synthase (glutamine-hydrolyzing) activity"/>
    <property type="evidence" value="ECO:0007669"/>
    <property type="project" value="UniProtKB-UniRule"/>
</dbReference>
<dbReference type="GO" id="GO:0006412">
    <property type="term" value="P:translation"/>
    <property type="evidence" value="ECO:0007669"/>
    <property type="project" value="UniProtKB-UniRule"/>
</dbReference>
<organism evidence="2 3">
    <name type="scientific">Candidatus Woesebacteria bacterium GW2011_GWA2_40_7b</name>
    <dbReference type="NCBI Taxonomy" id="1618563"/>
    <lineage>
        <taxon>Bacteria</taxon>
        <taxon>Candidatus Woeseibacteriota</taxon>
    </lineage>
</organism>
<keyword evidence="1" id="KW-0067">ATP-binding</keyword>
<evidence type="ECO:0000313" key="3">
    <source>
        <dbReference type="Proteomes" id="UP000034562"/>
    </source>
</evidence>
<comment type="catalytic activity">
    <reaction evidence="1">
        <text>L-glutamyl-tRNA(Gln) + L-glutamine + ATP + H2O = L-glutaminyl-tRNA(Gln) + L-glutamate + ADP + phosphate + H(+)</text>
        <dbReference type="Rhea" id="RHEA:17521"/>
        <dbReference type="Rhea" id="RHEA-COMP:9681"/>
        <dbReference type="Rhea" id="RHEA-COMP:9684"/>
        <dbReference type="ChEBI" id="CHEBI:15377"/>
        <dbReference type="ChEBI" id="CHEBI:15378"/>
        <dbReference type="ChEBI" id="CHEBI:29985"/>
        <dbReference type="ChEBI" id="CHEBI:30616"/>
        <dbReference type="ChEBI" id="CHEBI:43474"/>
        <dbReference type="ChEBI" id="CHEBI:58359"/>
        <dbReference type="ChEBI" id="CHEBI:78520"/>
        <dbReference type="ChEBI" id="CHEBI:78521"/>
        <dbReference type="ChEBI" id="CHEBI:456216"/>
    </reaction>
</comment>
<evidence type="ECO:0000313" key="2">
    <source>
        <dbReference type="EMBL" id="KKR70339.1"/>
    </source>
</evidence>
<gene>
    <name evidence="1" type="primary">gatC</name>
    <name evidence="2" type="ORF">UU12_C0023G0012</name>
</gene>
<accession>A0A0G0SZZ9</accession>
<comment type="caution">
    <text evidence="2">The sequence shown here is derived from an EMBL/GenBank/DDBJ whole genome shotgun (WGS) entry which is preliminary data.</text>
</comment>
<sequence>MAKLTKTDVLHIAELAKLDLTEDEVKKFVPQLSTIVDYIGNLSKIDTSKVDATSQTTGLVDVFREDRVVSDGSLSQDEALSGTEETYNGYFKVGAILTERTDK</sequence>
<proteinExistence type="inferred from homology"/>
<name>A0A0G0SZZ9_9BACT</name>
<comment type="catalytic activity">
    <reaction evidence="1">
        <text>L-aspartyl-tRNA(Asn) + L-glutamine + ATP + H2O = L-asparaginyl-tRNA(Asn) + L-glutamate + ADP + phosphate + 2 H(+)</text>
        <dbReference type="Rhea" id="RHEA:14513"/>
        <dbReference type="Rhea" id="RHEA-COMP:9674"/>
        <dbReference type="Rhea" id="RHEA-COMP:9677"/>
        <dbReference type="ChEBI" id="CHEBI:15377"/>
        <dbReference type="ChEBI" id="CHEBI:15378"/>
        <dbReference type="ChEBI" id="CHEBI:29985"/>
        <dbReference type="ChEBI" id="CHEBI:30616"/>
        <dbReference type="ChEBI" id="CHEBI:43474"/>
        <dbReference type="ChEBI" id="CHEBI:58359"/>
        <dbReference type="ChEBI" id="CHEBI:78515"/>
        <dbReference type="ChEBI" id="CHEBI:78516"/>
        <dbReference type="ChEBI" id="CHEBI:456216"/>
    </reaction>
</comment>
<dbReference type="GO" id="GO:0016740">
    <property type="term" value="F:transferase activity"/>
    <property type="evidence" value="ECO:0007669"/>
    <property type="project" value="UniProtKB-KW"/>
</dbReference>
<keyword evidence="1" id="KW-0648">Protein biosynthesis</keyword>
<dbReference type="GO" id="GO:0050566">
    <property type="term" value="F:asparaginyl-tRNA synthase (glutamine-hydrolyzing) activity"/>
    <property type="evidence" value="ECO:0007669"/>
    <property type="project" value="RHEA"/>
</dbReference>
<dbReference type="EMBL" id="LBZK01000023">
    <property type="protein sequence ID" value="KKR70339.1"/>
    <property type="molecule type" value="Genomic_DNA"/>
</dbReference>
<evidence type="ECO:0000256" key="1">
    <source>
        <dbReference type="HAMAP-Rule" id="MF_00122"/>
    </source>
</evidence>